<reference evidence="18 19" key="1">
    <citation type="submission" date="2019-09" db="EMBL/GenBank/DDBJ databases">
        <title>NBRP : Genome information of microbial organism related human and environment.</title>
        <authorList>
            <person name="Hattori M."/>
            <person name="Oshima K."/>
            <person name="Inaba H."/>
            <person name="Suda W."/>
            <person name="Sakamoto M."/>
            <person name="Iino T."/>
            <person name="Kitahara M."/>
            <person name="Oshida Y."/>
            <person name="Iida T."/>
            <person name="Kudo T."/>
            <person name="Itoh T."/>
            <person name="Ohkuma M."/>
        </authorList>
    </citation>
    <scope>NUCLEOTIDE SEQUENCE [LARGE SCALE GENOMIC DNA]</scope>
    <source>
        <strain evidence="18 19">Q-1</strain>
    </source>
</reference>
<comment type="function">
    <text evidence="15">Functions in the biosynthesis of branched-chain amino acids. Catalyzes the dehydration of (2R,3R)-2,3-dihydroxy-3-methylpentanoate (2,3-dihydroxy-3-methylvalerate) into 2-oxo-3-methylpentanoate (2-oxo-3-methylvalerate) and of (2R)-2,3-dihydroxy-3-methylbutanoate (2,3-dihydroxyisovalerate) into 2-oxo-3-methylbutanoate (2-oxoisovalerate), the penultimate precursor to L-isoleucine and L-valine, respectively.</text>
</comment>
<evidence type="ECO:0000256" key="2">
    <source>
        <dbReference type="ARBA" id="ARBA00006486"/>
    </source>
</evidence>
<keyword evidence="5 15" id="KW-0479">Metal-binding</keyword>
<evidence type="ECO:0000256" key="4">
    <source>
        <dbReference type="ARBA" id="ARBA00022714"/>
    </source>
</evidence>
<dbReference type="InterPro" id="IPR042096">
    <property type="entry name" value="Dihydro-acid_dehy_C"/>
</dbReference>
<accession>A0A5A7N9F8</accession>
<feature type="active site" description="Proton acceptor" evidence="15">
    <location>
        <position position="468"/>
    </location>
</feature>
<evidence type="ECO:0000256" key="11">
    <source>
        <dbReference type="ARBA" id="ARBA00029304"/>
    </source>
</evidence>
<evidence type="ECO:0000256" key="13">
    <source>
        <dbReference type="ARBA" id="ARBA00029437"/>
    </source>
</evidence>
<dbReference type="Pfam" id="PF00920">
    <property type="entry name" value="ILVD_EDD_N"/>
    <property type="match status" value="1"/>
</dbReference>
<dbReference type="PROSITE" id="PS00887">
    <property type="entry name" value="ILVD_EDD_2"/>
    <property type="match status" value="1"/>
</dbReference>
<dbReference type="SUPFAM" id="SSF52016">
    <property type="entry name" value="LeuD/IlvD-like"/>
    <property type="match status" value="1"/>
</dbReference>
<gene>
    <name evidence="15 18" type="primary">ilvD</name>
    <name evidence="18" type="ORF">JCM17846_22390</name>
</gene>
<evidence type="ECO:0000256" key="6">
    <source>
        <dbReference type="ARBA" id="ARBA00022842"/>
    </source>
</evidence>
<evidence type="ECO:0000256" key="5">
    <source>
        <dbReference type="ARBA" id="ARBA00022723"/>
    </source>
</evidence>
<sequence length="565" mass="58551">MTNKNRPSDAIKSQAPARAMLRATGMDDDALAKPMIGVVSTWTDVSPCNLHLRTLAEPMKDGIRAAGGTPVEFNTIAVTDGIAMGTAGMRASLISREVIADSIELAVRGHCLDAVAVLVGCDKTIPAAAMALARMNLPGIILYGGSIRPGFHKGKFITVQEVFEAVGARAAGKIEAEELDAIERVACPGAGACGGQFTANTMAMVLTMLGLSPMGANDVTATDPAKPETAALCGRLLMELLEKDVRPRDLITLESIANAATIGAGTAGSTNLVLHLLAIAREAGLQIDIDEFDKISARTPVITDLKPGGRYTAVEMSEAGGTALVARRLMEAGLLHDGPTVSGKSLFDELEAAEETPGQAVVRTVDDPFKPRGGFAILRGSLAPEGAIVKLAGHDGDRFSGPARVYDGEEAAFKAVQDGAIKAGDVIVIRNEGPKGGPGMREMLAVTAAIQGQGLGNDVALITDGRFSGATHGFMVGHIAPEAAVGGPIALIRDGDRITLDVSARTIDVEADLAARKAEWTPPQPAALTGAYAKYAKLVSSASEGAVTAFPYSPMQKQATEDTRS</sequence>
<feature type="modified residue" description="N6-carboxylysine" evidence="15">
    <location>
        <position position="123"/>
    </location>
</feature>
<dbReference type="InterPro" id="IPR050165">
    <property type="entry name" value="DHAD_IlvD/Edd"/>
</dbReference>
<dbReference type="PANTHER" id="PTHR21000:SF5">
    <property type="entry name" value="DIHYDROXY-ACID DEHYDRATASE, MITOCHONDRIAL"/>
    <property type="match status" value="1"/>
</dbReference>
<dbReference type="UniPathway" id="UPA00047">
    <property type="reaction ID" value="UER00057"/>
</dbReference>
<keyword evidence="4 15" id="KW-0001">2Fe-2S</keyword>
<evidence type="ECO:0000256" key="10">
    <source>
        <dbReference type="ARBA" id="ARBA00023304"/>
    </source>
</evidence>
<keyword evidence="9 15" id="KW-0456">Lyase</keyword>
<comment type="cofactor">
    <cofactor evidence="15">
        <name>[2Fe-2S] cluster</name>
        <dbReference type="ChEBI" id="CHEBI:190135"/>
    </cofactor>
    <text evidence="15">Binds 1 [2Fe-2S] cluster per subunit. This cluster acts as a Lewis acid cofactor.</text>
</comment>
<dbReference type="InterPro" id="IPR000581">
    <property type="entry name" value="ILV_EDD_N"/>
</dbReference>
<keyword evidence="6 15" id="KW-0460">Magnesium</keyword>
<dbReference type="PANTHER" id="PTHR21000">
    <property type="entry name" value="DIHYDROXY-ACID DEHYDRATASE DAD"/>
    <property type="match status" value="1"/>
</dbReference>
<comment type="pathway">
    <text evidence="13 15">Amino-acid biosynthesis; L-isoleucine biosynthesis; L-isoleucine from 2-oxobutanoate: step 3/4.</text>
</comment>
<dbReference type="FunFam" id="3.50.30.80:FF:000001">
    <property type="entry name" value="Dihydroxy-acid dehydratase"/>
    <property type="match status" value="1"/>
</dbReference>
<feature type="domain" description="Dihydroxy-acid/6-phosphogluconate dehydratase N-terminal" evidence="16">
    <location>
        <begin position="33"/>
        <end position="347"/>
    </location>
</feature>
<feature type="binding site" evidence="15">
    <location>
        <position position="122"/>
    </location>
    <ligand>
        <name>Mg(2+)</name>
        <dbReference type="ChEBI" id="CHEBI:18420"/>
    </ligand>
</feature>
<keyword evidence="7 15" id="KW-0408">Iron</keyword>
<dbReference type="InterPro" id="IPR037237">
    <property type="entry name" value="IlvD/EDD_N"/>
</dbReference>
<evidence type="ECO:0000259" key="17">
    <source>
        <dbReference type="Pfam" id="PF24877"/>
    </source>
</evidence>
<dbReference type="Gene3D" id="3.50.30.80">
    <property type="entry name" value="IlvD/EDD C-terminal domain-like"/>
    <property type="match status" value="1"/>
</dbReference>
<dbReference type="GO" id="GO:0009099">
    <property type="term" value="P:L-valine biosynthetic process"/>
    <property type="evidence" value="ECO:0007669"/>
    <property type="project" value="UniProtKB-UniRule"/>
</dbReference>
<evidence type="ECO:0000256" key="15">
    <source>
        <dbReference type="HAMAP-Rule" id="MF_00012"/>
    </source>
</evidence>
<evidence type="ECO:0000256" key="7">
    <source>
        <dbReference type="ARBA" id="ARBA00023004"/>
    </source>
</evidence>
<dbReference type="GO" id="GO:0051537">
    <property type="term" value="F:2 iron, 2 sulfur cluster binding"/>
    <property type="evidence" value="ECO:0007669"/>
    <property type="project" value="UniProtKB-UniRule"/>
</dbReference>
<dbReference type="NCBIfam" id="TIGR00110">
    <property type="entry name" value="ilvD"/>
    <property type="match status" value="1"/>
</dbReference>
<dbReference type="Pfam" id="PF24877">
    <property type="entry name" value="ILV_EDD_C"/>
    <property type="match status" value="1"/>
</dbReference>
<proteinExistence type="inferred from homology"/>
<dbReference type="HAMAP" id="MF_00012">
    <property type="entry name" value="IlvD"/>
    <property type="match status" value="1"/>
</dbReference>
<dbReference type="GO" id="GO:0000287">
    <property type="term" value="F:magnesium ion binding"/>
    <property type="evidence" value="ECO:0007669"/>
    <property type="project" value="UniProtKB-UniRule"/>
</dbReference>
<evidence type="ECO:0000313" key="18">
    <source>
        <dbReference type="EMBL" id="GER04557.1"/>
    </source>
</evidence>
<comment type="catalytic activity">
    <reaction evidence="15">
        <text>(2R,3R)-2,3-dihydroxy-3-methylpentanoate = (S)-3-methyl-2-oxopentanoate + H2O</text>
        <dbReference type="Rhea" id="RHEA:27694"/>
        <dbReference type="ChEBI" id="CHEBI:15377"/>
        <dbReference type="ChEBI" id="CHEBI:35146"/>
        <dbReference type="ChEBI" id="CHEBI:49258"/>
        <dbReference type="EC" id="4.2.1.9"/>
    </reaction>
</comment>
<dbReference type="SUPFAM" id="SSF143975">
    <property type="entry name" value="IlvD/EDD N-terminal domain-like"/>
    <property type="match status" value="1"/>
</dbReference>
<keyword evidence="10 15" id="KW-0100">Branched-chain amino acid biosynthesis</keyword>
<evidence type="ECO:0000259" key="16">
    <source>
        <dbReference type="Pfam" id="PF00920"/>
    </source>
</evidence>
<feature type="binding site" description="via carbamate group" evidence="15">
    <location>
        <position position="123"/>
    </location>
    <ligand>
        <name>Mg(2+)</name>
        <dbReference type="ChEBI" id="CHEBI:18420"/>
    </ligand>
</feature>
<comment type="pathway">
    <text evidence="12 15">Amino-acid biosynthesis; L-valine biosynthesis; L-valine from pyruvate: step 3/4.</text>
</comment>
<feature type="binding site" evidence="15">
    <location>
        <position position="48"/>
    </location>
    <ligand>
        <name>[2Fe-2S] cluster</name>
        <dbReference type="ChEBI" id="CHEBI:190135"/>
    </ligand>
</feature>
<organism evidence="18 19">
    <name type="scientific">Iodidimonas nitroreducens</name>
    <dbReference type="NCBI Taxonomy" id="1236968"/>
    <lineage>
        <taxon>Bacteria</taxon>
        <taxon>Pseudomonadati</taxon>
        <taxon>Pseudomonadota</taxon>
        <taxon>Alphaproteobacteria</taxon>
        <taxon>Iodidimonadales</taxon>
        <taxon>Iodidimonadaceae</taxon>
        <taxon>Iodidimonas</taxon>
    </lineage>
</organism>
<comment type="caution">
    <text evidence="15">Lacks conserved residue(s) required for the propagation of feature annotation.</text>
</comment>
<evidence type="ECO:0000256" key="1">
    <source>
        <dbReference type="ARBA" id="ARBA00001946"/>
    </source>
</evidence>
<comment type="catalytic activity">
    <reaction evidence="11">
        <text>(2R)-2,3-dihydroxy-3-methylbutanoate = 3-methyl-2-oxobutanoate + H2O</text>
        <dbReference type="Rhea" id="RHEA:24809"/>
        <dbReference type="ChEBI" id="CHEBI:11851"/>
        <dbReference type="ChEBI" id="CHEBI:15377"/>
        <dbReference type="ChEBI" id="CHEBI:49072"/>
        <dbReference type="EC" id="4.2.1.9"/>
    </reaction>
    <physiologicalReaction direction="left-to-right" evidence="11">
        <dbReference type="Rhea" id="RHEA:24810"/>
    </physiologicalReaction>
</comment>
<comment type="cofactor">
    <cofactor evidence="1 15">
        <name>Mg(2+)</name>
        <dbReference type="ChEBI" id="CHEBI:18420"/>
    </cofactor>
</comment>
<evidence type="ECO:0000256" key="9">
    <source>
        <dbReference type="ARBA" id="ARBA00023239"/>
    </source>
</evidence>
<dbReference type="RefSeq" id="WP_042083713.1">
    <property type="nucleotide sequence ID" value="NZ_BKCN01000011.1"/>
</dbReference>
<dbReference type="GO" id="GO:0004160">
    <property type="term" value="F:dihydroxy-acid dehydratase activity"/>
    <property type="evidence" value="ECO:0007669"/>
    <property type="project" value="UniProtKB-UniRule"/>
</dbReference>
<feature type="binding site" evidence="15">
    <location>
        <position position="80"/>
    </location>
    <ligand>
        <name>Mg(2+)</name>
        <dbReference type="ChEBI" id="CHEBI:18420"/>
    </ligand>
</feature>
<evidence type="ECO:0000256" key="14">
    <source>
        <dbReference type="ARBA" id="ARBA00029490"/>
    </source>
</evidence>
<feature type="binding site" evidence="15">
    <location>
        <position position="442"/>
    </location>
    <ligand>
        <name>Mg(2+)</name>
        <dbReference type="ChEBI" id="CHEBI:18420"/>
    </ligand>
</feature>
<dbReference type="InterPro" id="IPR056740">
    <property type="entry name" value="ILV_EDD_C"/>
</dbReference>
<dbReference type="InterPro" id="IPR004404">
    <property type="entry name" value="DihydroxyA_deHydtase"/>
</dbReference>
<keyword evidence="19" id="KW-1185">Reference proteome</keyword>
<dbReference type="NCBIfam" id="NF002068">
    <property type="entry name" value="PRK00911.1"/>
    <property type="match status" value="1"/>
</dbReference>
<evidence type="ECO:0000256" key="8">
    <source>
        <dbReference type="ARBA" id="ARBA00023014"/>
    </source>
</evidence>
<dbReference type="EC" id="4.2.1.9" evidence="14 15"/>
<dbReference type="GO" id="GO:0009097">
    <property type="term" value="P:isoleucine biosynthetic process"/>
    <property type="evidence" value="ECO:0007669"/>
    <property type="project" value="UniProtKB-UniRule"/>
</dbReference>
<dbReference type="PROSITE" id="PS00886">
    <property type="entry name" value="ILVD_EDD_1"/>
    <property type="match status" value="1"/>
</dbReference>
<comment type="subunit">
    <text evidence="15">Homodimer.</text>
</comment>
<keyword evidence="8 15" id="KW-0411">Iron-sulfur</keyword>
<dbReference type="Proteomes" id="UP000324996">
    <property type="component" value="Unassembled WGS sequence"/>
</dbReference>
<name>A0A5A7N9F8_9PROT</name>
<feature type="domain" description="Dihydroxy-acid/6-phosphogluconate dehydratase C-terminal" evidence="17">
    <location>
        <begin position="361"/>
        <end position="546"/>
    </location>
</feature>
<comment type="caution">
    <text evidence="18">The sequence shown here is derived from an EMBL/GenBank/DDBJ whole genome shotgun (WGS) entry which is preliminary data.</text>
</comment>
<dbReference type="UniPathway" id="UPA00049">
    <property type="reaction ID" value="UER00061"/>
</dbReference>
<evidence type="ECO:0000256" key="12">
    <source>
        <dbReference type="ARBA" id="ARBA00029436"/>
    </source>
</evidence>
<evidence type="ECO:0000313" key="19">
    <source>
        <dbReference type="Proteomes" id="UP000324996"/>
    </source>
</evidence>
<dbReference type="EMBL" id="BKCN01000011">
    <property type="protein sequence ID" value="GER04557.1"/>
    <property type="molecule type" value="Genomic_DNA"/>
</dbReference>
<protein>
    <recommendedName>
        <fullName evidence="14 15">Dihydroxy-acid dehydratase</fullName>
        <shortName evidence="15">DAD</shortName>
        <ecNumber evidence="14 15">4.2.1.9</ecNumber>
    </recommendedName>
</protein>
<dbReference type="AlphaFoldDB" id="A0A5A7N9F8"/>
<comment type="similarity">
    <text evidence="2 15">Belongs to the IlvD/Edd family.</text>
</comment>
<dbReference type="InterPro" id="IPR020558">
    <property type="entry name" value="DiOHA_6PGluconate_deHydtase_CS"/>
</dbReference>
<keyword evidence="3 15" id="KW-0028">Amino-acid biosynthesis</keyword>
<evidence type="ECO:0000256" key="3">
    <source>
        <dbReference type="ARBA" id="ARBA00022605"/>
    </source>
</evidence>